<accession>A0ABU0RFB6</accession>
<name>A0ABU0RFB6_9ACTN</name>
<dbReference type="EMBL" id="JAUSZS010000002">
    <property type="protein sequence ID" value="MDQ0930653.1"/>
    <property type="molecule type" value="Genomic_DNA"/>
</dbReference>
<sequence>MSHSGCTGAFVDARNLFDTRTTSRLVRLEWSVALTVSGVAALTHLSEIRWWLFVSLFLVIDLIGYIPGAIAYRRSPAGLIGRGYYIAYNLMHSLVTWAVFAGLWSWLVGAEWALLALPIHLLGDRALFGNTLKPFGVPFEPAMHPEFETFQRAYEGKASDAVRI</sequence>
<evidence type="ECO:0000313" key="2">
    <source>
        <dbReference type="EMBL" id="MDQ0930653.1"/>
    </source>
</evidence>
<dbReference type="Proteomes" id="UP001223072">
    <property type="component" value="Unassembled WGS sequence"/>
</dbReference>
<evidence type="ECO:0000256" key="1">
    <source>
        <dbReference type="SAM" id="Phobius"/>
    </source>
</evidence>
<feature type="transmembrane region" description="Helical" evidence="1">
    <location>
        <begin position="84"/>
        <end position="107"/>
    </location>
</feature>
<keyword evidence="1" id="KW-0812">Transmembrane</keyword>
<reference evidence="2 3" key="1">
    <citation type="submission" date="2023-07" db="EMBL/GenBank/DDBJ databases">
        <title>Comparative genomics of wheat-associated soil bacteria to identify genetic determinants of phenazine resistance.</title>
        <authorList>
            <person name="Mouncey N."/>
        </authorList>
    </citation>
    <scope>NUCLEOTIDE SEQUENCE [LARGE SCALE GENOMIC DNA]</scope>
    <source>
        <strain evidence="2 3">W2I16</strain>
    </source>
</reference>
<comment type="caution">
    <text evidence="2">The sequence shown here is derived from an EMBL/GenBank/DDBJ whole genome shotgun (WGS) entry which is preliminary data.</text>
</comment>
<proteinExistence type="predicted"/>
<feature type="transmembrane region" description="Helical" evidence="1">
    <location>
        <begin position="50"/>
        <end position="72"/>
    </location>
</feature>
<organism evidence="2 3">
    <name type="scientific">Streptomyces turgidiscabies</name>
    <dbReference type="NCBI Taxonomy" id="85558"/>
    <lineage>
        <taxon>Bacteria</taxon>
        <taxon>Bacillati</taxon>
        <taxon>Actinomycetota</taxon>
        <taxon>Actinomycetes</taxon>
        <taxon>Kitasatosporales</taxon>
        <taxon>Streptomycetaceae</taxon>
        <taxon>Streptomyces</taxon>
    </lineage>
</organism>
<keyword evidence="1" id="KW-0472">Membrane</keyword>
<keyword evidence="3" id="KW-1185">Reference proteome</keyword>
<evidence type="ECO:0008006" key="4">
    <source>
        <dbReference type="Google" id="ProtNLM"/>
    </source>
</evidence>
<evidence type="ECO:0000313" key="3">
    <source>
        <dbReference type="Proteomes" id="UP001223072"/>
    </source>
</evidence>
<protein>
    <recommendedName>
        <fullName evidence="4">Integral membrane protein</fullName>
    </recommendedName>
</protein>
<gene>
    <name evidence="2" type="ORF">QFZ49_000560</name>
</gene>
<keyword evidence="1" id="KW-1133">Transmembrane helix</keyword>